<evidence type="ECO:0000256" key="8">
    <source>
        <dbReference type="ARBA" id="ARBA00022722"/>
    </source>
</evidence>
<keyword evidence="13" id="KW-0694">RNA-binding</keyword>
<name>A0AAJ8JZ60_9TREE</name>
<keyword evidence="12" id="KW-0810">Translation regulation</keyword>
<evidence type="ECO:0000256" key="2">
    <source>
        <dbReference type="ARBA" id="ARBA00004123"/>
    </source>
</evidence>
<dbReference type="GO" id="GO:0006417">
    <property type="term" value="P:regulation of translation"/>
    <property type="evidence" value="ECO:0007669"/>
    <property type="project" value="UniProtKB-KW"/>
</dbReference>
<dbReference type="EMBL" id="CP143791">
    <property type="protein sequence ID" value="WVN91032.1"/>
    <property type="molecule type" value="Genomic_DNA"/>
</dbReference>
<dbReference type="KEGG" id="cdep:91090487"/>
<dbReference type="InterPro" id="IPR012337">
    <property type="entry name" value="RNaseH-like_sf"/>
</dbReference>
<dbReference type="PANTHER" id="PTHR10797">
    <property type="entry name" value="CCR4-NOT TRANSCRIPTION COMPLEX SUBUNIT"/>
    <property type="match status" value="1"/>
</dbReference>
<reference evidence="18" key="2">
    <citation type="journal article" date="2022" name="Elife">
        <title>Obligate sexual reproduction of a homothallic fungus closely related to the Cryptococcus pathogenic species complex.</title>
        <authorList>
            <person name="Passer A.R."/>
            <person name="Clancey S.A."/>
            <person name="Shea T."/>
            <person name="David-Palma M."/>
            <person name="Averette A.F."/>
            <person name="Boekhout T."/>
            <person name="Porcel B.M."/>
            <person name="Nowrousian M."/>
            <person name="Cuomo C.A."/>
            <person name="Sun S."/>
            <person name="Heitman J."/>
            <person name="Coelho M.A."/>
        </authorList>
    </citation>
    <scope>NUCLEOTIDE SEQUENCE</scope>
    <source>
        <strain evidence="18">CBS 7841</strain>
    </source>
</reference>
<dbReference type="SUPFAM" id="SSF53098">
    <property type="entry name" value="Ribonuclease H-like"/>
    <property type="match status" value="1"/>
</dbReference>
<dbReference type="InterPro" id="IPR039637">
    <property type="entry name" value="CNOT7/CNOT8/Pop2"/>
</dbReference>
<keyword evidence="11" id="KW-0269">Exonuclease</keyword>
<dbReference type="EC" id="3.1.13.4" evidence="5"/>
<evidence type="ECO:0000256" key="1">
    <source>
        <dbReference type="ARBA" id="ARBA00001663"/>
    </source>
</evidence>
<dbReference type="GeneID" id="91090487"/>
<comment type="subcellular location">
    <subcellularLocation>
        <location evidence="3">Cytoplasm</location>
    </subcellularLocation>
    <subcellularLocation>
        <location evidence="2">Nucleus</location>
    </subcellularLocation>
</comment>
<dbReference type="GO" id="GO:0031047">
    <property type="term" value="P:regulatory ncRNA-mediated gene silencing"/>
    <property type="evidence" value="ECO:0007669"/>
    <property type="project" value="UniProtKB-KW"/>
</dbReference>
<comment type="similarity">
    <text evidence="4">Belongs to the CAF1 family.</text>
</comment>
<proteinExistence type="inferred from homology"/>
<keyword evidence="6" id="KW-0963">Cytoplasm</keyword>
<dbReference type="InterPro" id="IPR006941">
    <property type="entry name" value="RNase_CAF1"/>
</dbReference>
<dbReference type="Proteomes" id="UP000094043">
    <property type="component" value="Chromosome 8"/>
</dbReference>
<evidence type="ECO:0000256" key="5">
    <source>
        <dbReference type="ARBA" id="ARBA00012161"/>
    </source>
</evidence>
<dbReference type="RefSeq" id="XP_066071732.1">
    <property type="nucleotide sequence ID" value="XM_066215635.1"/>
</dbReference>
<keyword evidence="8" id="KW-0540">Nuclease</keyword>
<keyword evidence="16" id="KW-0804">Transcription</keyword>
<evidence type="ECO:0000256" key="17">
    <source>
        <dbReference type="ARBA" id="ARBA00023242"/>
    </source>
</evidence>
<evidence type="ECO:0000256" key="13">
    <source>
        <dbReference type="ARBA" id="ARBA00022884"/>
    </source>
</evidence>
<evidence type="ECO:0000256" key="14">
    <source>
        <dbReference type="ARBA" id="ARBA00023015"/>
    </source>
</evidence>
<keyword evidence="14" id="KW-0805">Transcription regulation</keyword>
<evidence type="ECO:0000256" key="12">
    <source>
        <dbReference type="ARBA" id="ARBA00022845"/>
    </source>
</evidence>
<dbReference type="GO" id="GO:0046872">
    <property type="term" value="F:metal ion binding"/>
    <property type="evidence" value="ECO:0007669"/>
    <property type="project" value="UniProtKB-KW"/>
</dbReference>
<evidence type="ECO:0000313" key="18">
    <source>
        <dbReference type="EMBL" id="WVN91032.1"/>
    </source>
</evidence>
<keyword evidence="19" id="KW-1185">Reference proteome</keyword>
<evidence type="ECO:0000256" key="15">
    <source>
        <dbReference type="ARBA" id="ARBA00023158"/>
    </source>
</evidence>
<evidence type="ECO:0000256" key="4">
    <source>
        <dbReference type="ARBA" id="ARBA00008372"/>
    </source>
</evidence>
<organism evidence="18 19">
    <name type="scientific">Cryptococcus depauperatus CBS 7841</name>
    <dbReference type="NCBI Taxonomy" id="1295531"/>
    <lineage>
        <taxon>Eukaryota</taxon>
        <taxon>Fungi</taxon>
        <taxon>Dikarya</taxon>
        <taxon>Basidiomycota</taxon>
        <taxon>Agaricomycotina</taxon>
        <taxon>Tremellomycetes</taxon>
        <taxon>Tremellales</taxon>
        <taxon>Cryptococcaceae</taxon>
        <taxon>Cryptococcus</taxon>
    </lineage>
</organism>
<dbReference type="GO" id="GO:0003723">
    <property type="term" value="F:RNA binding"/>
    <property type="evidence" value="ECO:0007669"/>
    <property type="project" value="UniProtKB-KW"/>
</dbReference>
<keyword evidence="7" id="KW-0678">Repressor</keyword>
<reference evidence="18" key="3">
    <citation type="submission" date="2024-01" db="EMBL/GenBank/DDBJ databases">
        <authorList>
            <person name="Coelho M.A."/>
            <person name="David-Palma M."/>
            <person name="Shea T."/>
            <person name="Sun S."/>
            <person name="Cuomo C.A."/>
            <person name="Heitman J."/>
        </authorList>
    </citation>
    <scope>NUCLEOTIDE SEQUENCE</scope>
    <source>
        <strain evidence="18">CBS 7841</strain>
    </source>
</reference>
<evidence type="ECO:0000256" key="11">
    <source>
        <dbReference type="ARBA" id="ARBA00022839"/>
    </source>
</evidence>
<keyword evidence="17" id="KW-0539">Nucleus</keyword>
<dbReference type="GO" id="GO:0005634">
    <property type="term" value="C:nucleus"/>
    <property type="evidence" value="ECO:0007669"/>
    <property type="project" value="UniProtKB-SubCell"/>
</dbReference>
<evidence type="ECO:0000256" key="16">
    <source>
        <dbReference type="ARBA" id="ARBA00023163"/>
    </source>
</evidence>
<dbReference type="AlphaFoldDB" id="A0AAJ8JZ60"/>
<dbReference type="Pfam" id="PF04857">
    <property type="entry name" value="CAF1"/>
    <property type="match status" value="2"/>
</dbReference>
<evidence type="ECO:0000256" key="10">
    <source>
        <dbReference type="ARBA" id="ARBA00022801"/>
    </source>
</evidence>
<dbReference type="GO" id="GO:0004535">
    <property type="term" value="F:poly(A)-specific ribonuclease activity"/>
    <property type="evidence" value="ECO:0007669"/>
    <property type="project" value="UniProtKB-EC"/>
</dbReference>
<accession>A0AAJ8JZ60</accession>
<gene>
    <name evidence="18" type="ORF">L203_106279</name>
</gene>
<keyword evidence="10" id="KW-0378">Hydrolase</keyword>
<sequence>MPPVQMSIPSQDPNDYGIKEVWADNLETEFAALRTAVDKYPYISMDTEFPGIVARPIGNFKTGSDYHFQTMRCNVDMLKIIQLGITLCDEKGETPPETSTWQFNFAFSLSEDMFAPDSIDLLKSSGIDFKRNEEEGIDIEYFGELLITSGLVLFDNIKWVSFHSGYDFGYLLKILTCEPLPTDESDFFRLLFIWFPCIYDIKHVVRSIKTLRGGLQEIAESLGVKRVGPQHQAGSDSLLTARVFFRIQSIYFDGTLNDEYYKNYLYGFSSGRAGKNSPTAHGDLLVDKPY</sequence>
<protein>
    <recommendedName>
        <fullName evidence="5">poly(A)-specific ribonuclease</fullName>
        <ecNumber evidence="5">3.1.13.4</ecNumber>
    </recommendedName>
</protein>
<evidence type="ECO:0000256" key="7">
    <source>
        <dbReference type="ARBA" id="ARBA00022491"/>
    </source>
</evidence>
<evidence type="ECO:0000256" key="6">
    <source>
        <dbReference type="ARBA" id="ARBA00022490"/>
    </source>
</evidence>
<dbReference type="GO" id="GO:0030014">
    <property type="term" value="C:CCR4-NOT complex"/>
    <property type="evidence" value="ECO:0007669"/>
    <property type="project" value="InterPro"/>
</dbReference>
<dbReference type="GO" id="GO:0005737">
    <property type="term" value="C:cytoplasm"/>
    <property type="evidence" value="ECO:0007669"/>
    <property type="project" value="UniProtKB-SubCell"/>
</dbReference>
<evidence type="ECO:0000313" key="19">
    <source>
        <dbReference type="Proteomes" id="UP000094043"/>
    </source>
</evidence>
<keyword evidence="15" id="KW-0943">RNA-mediated gene silencing</keyword>
<dbReference type="Gene3D" id="3.30.420.10">
    <property type="entry name" value="Ribonuclease H-like superfamily/Ribonuclease H"/>
    <property type="match status" value="1"/>
</dbReference>
<evidence type="ECO:0000256" key="9">
    <source>
        <dbReference type="ARBA" id="ARBA00022723"/>
    </source>
</evidence>
<dbReference type="InterPro" id="IPR036397">
    <property type="entry name" value="RNaseH_sf"/>
</dbReference>
<dbReference type="FunFam" id="3.30.420.10:FF:000005">
    <property type="entry name" value="CCR4-NOT transcription complex subunit 7"/>
    <property type="match status" value="1"/>
</dbReference>
<keyword evidence="9" id="KW-0479">Metal-binding</keyword>
<comment type="catalytic activity">
    <reaction evidence="1">
        <text>Exonucleolytic cleavage of poly(A) to 5'-AMP.</text>
        <dbReference type="EC" id="3.1.13.4"/>
    </reaction>
</comment>
<reference evidence="18" key="1">
    <citation type="submission" date="2016-06" db="EMBL/GenBank/DDBJ databases">
        <authorList>
            <person name="Cuomo C."/>
            <person name="Litvintseva A."/>
            <person name="Heitman J."/>
            <person name="Chen Y."/>
            <person name="Sun S."/>
            <person name="Springer D."/>
            <person name="Dromer F."/>
            <person name="Young S."/>
            <person name="Zeng Q."/>
            <person name="Chapman S."/>
            <person name="Gujja S."/>
            <person name="Saif S."/>
            <person name="Birren B."/>
        </authorList>
    </citation>
    <scope>NUCLEOTIDE SEQUENCE</scope>
    <source>
        <strain evidence="18">CBS 7841</strain>
    </source>
</reference>
<evidence type="ECO:0000256" key="3">
    <source>
        <dbReference type="ARBA" id="ARBA00004496"/>
    </source>
</evidence>